<evidence type="ECO:0000256" key="1">
    <source>
        <dbReference type="ARBA" id="ARBA00023161"/>
    </source>
</evidence>
<dbReference type="OrthoDB" id="4026794at2759"/>
<dbReference type="Proteomes" id="UP000054251">
    <property type="component" value="Unassembled WGS sequence"/>
</dbReference>
<dbReference type="EMBL" id="LMYN01000026">
    <property type="protein sequence ID" value="KSA02500.1"/>
    <property type="molecule type" value="Genomic_DNA"/>
</dbReference>
<feature type="compositionally biased region" description="Polar residues" evidence="3">
    <location>
        <begin position="190"/>
        <end position="218"/>
    </location>
</feature>
<dbReference type="AlphaFoldDB" id="A0A0V1Q1T9"/>
<keyword evidence="1" id="KW-0866">Nonsense-mediated mRNA decay</keyword>
<dbReference type="RefSeq" id="XP_015468602.1">
    <property type="nucleotide sequence ID" value="XM_015610603.1"/>
</dbReference>
<feature type="compositionally biased region" description="Low complexity" evidence="3">
    <location>
        <begin position="70"/>
        <end position="79"/>
    </location>
</feature>
<evidence type="ECO:0000313" key="5">
    <source>
        <dbReference type="Proteomes" id="UP000054251"/>
    </source>
</evidence>
<feature type="region of interest" description="Disordered" evidence="3">
    <location>
        <begin position="1"/>
        <end position="255"/>
    </location>
</feature>
<gene>
    <name evidence="4" type="ORF">AC631_01773</name>
</gene>
<sequence length="335" mass="36213">MAHELPLLIHTKKSNHNVPPAKAPSSKTNKHKPLKSTSDEKGLPNGAKVDFGNKSGSNTNKKSNKKASKHTSSNSSNSKGVTRVLPDGSKPNFGNEPSHHNGGNNKKHNNEPCLPNGEKPNFGDASKSHSKKKNNEPVLPNGEKPNFFNEKPSKKTTKPKEKKTTITEDTYAGSSFHSSPAALNLPKPSFKTSPKANHAAQNTTDSSYHISPQANVQHLVSAPPQHPVTAYPAGNGAPNIPTAPSNPNAFPPGSPYVQPGFSYYVTPQGYINYQYPHVPPPPPPPQGGVFPMVAPHYQQQPQQQPQQHRPHHLPQIAPQQGQRISFNELLGSSKN</sequence>
<evidence type="ECO:0000256" key="2">
    <source>
        <dbReference type="ARBA" id="ARBA00061292"/>
    </source>
</evidence>
<dbReference type="Pfam" id="PF15365">
    <property type="entry name" value="PNRC"/>
    <property type="match status" value="1"/>
</dbReference>
<proteinExistence type="inferred from homology"/>
<evidence type="ECO:0000256" key="3">
    <source>
        <dbReference type="SAM" id="MobiDB-lite"/>
    </source>
</evidence>
<dbReference type="InterPro" id="IPR028322">
    <property type="entry name" value="PNRC-like_rgn"/>
</dbReference>
<dbReference type="GeneID" id="26838782"/>
<feature type="compositionally biased region" description="Polar residues" evidence="3">
    <location>
        <begin position="317"/>
        <end position="335"/>
    </location>
</feature>
<comment type="similarity">
    <text evidence="2">Belongs to the EDC family.</text>
</comment>
<protein>
    <submittedName>
        <fullName evidence="4">Enhancer of mRNA-decapping protein 1</fullName>
    </submittedName>
</protein>
<comment type="caution">
    <text evidence="4">The sequence shown here is derived from an EMBL/GenBank/DDBJ whole genome shotgun (WGS) entry which is preliminary data.</text>
</comment>
<feature type="compositionally biased region" description="Pro residues" evidence="3">
    <location>
        <begin position="277"/>
        <end position="286"/>
    </location>
</feature>
<accession>A0A0V1Q1T9</accession>
<reference evidence="4 5" key="1">
    <citation type="submission" date="2015-11" db="EMBL/GenBank/DDBJ databases">
        <title>The genome of Debaryomyces fabryi.</title>
        <authorList>
            <person name="Tafer H."/>
            <person name="Lopandic K."/>
        </authorList>
    </citation>
    <scope>NUCLEOTIDE SEQUENCE [LARGE SCALE GENOMIC DNA]</scope>
    <source>
        <strain evidence="4 5">CBS 789</strain>
    </source>
</reference>
<feature type="region of interest" description="Disordered" evidence="3">
    <location>
        <begin position="275"/>
        <end position="335"/>
    </location>
</feature>
<dbReference type="GO" id="GO:0000184">
    <property type="term" value="P:nuclear-transcribed mRNA catabolic process, nonsense-mediated decay"/>
    <property type="evidence" value="ECO:0007669"/>
    <property type="project" value="UniProtKB-KW"/>
</dbReference>
<name>A0A0V1Q1T9_9ASCO</name>
<evidence type="ECO:0000313" key="4">
    <source>
        <dbReference type="EMBL" id="KSA02500.1"/>
    </source>
</evidence>
<feature type="compositionally biased region" description="Low complexity" evidence="3">
    <location>
        <begin position="295"/>
        <end position="307"/>
    </location>
</feature>
<keyword evidence="5" id="KW-1185">Reference proteome</keyword>
<organism evidence="4 5">
    <name type="scientific">Debaryomyces fabryi</name>
    <dbReference type="NCBI Taxonomy" id="58627"/>
    <lineage>
        <taxon>Eukaryota</taxon>
        <taxon>Fungi</taxon>
        <taxon>Dikarya</taxon>
        <taxon>Ascomycota</taxon>
        <taxon>Saccharomycotina</taxon>
        <taxon>Pichiomycetes</taxon>
        <taxon>Debaryomycetaceae</taxon>
        <taxon>Debaryomyces</taxon>
    </lineage>
</organism>